<evidence type="ECO:0000256" key="1">
    <source>
        <dbReference type="SAM" id="MobiDB-lite"/>
    </source>
</evidence>
<gene>
    <name evidence="2" type="ORF">M0H32_06870</name>
</gene>
<proteinExistence type="predicted"/>
<name>A0ABT0GRG6_9HYPH</name>
<dbReference type="EMBL" id="JALNMJ010000003">
    <property type="protein sequence ID" value="MCK7611876.1"/>
    <property type="molecule type" value="Genomic_DNA"/>
</dbReference>
<protein>
    <recommendedName>
        <fullName evidence="4">Tox-PAAR-like domain-containing protein</fullName>
    </recommendedName>
</protein>
<evidence type="ECO:0008006" key="4">
    <source>
        <dbReference type="Google" id="ProtNLM"/>
    </source>
</evidence>
<comment type="caution">
    <text evidence="2">The sequence shown here is derived from an EMBL/GenBank/DDBJ whole genome shotgun (WGS) entry which is preliminary data.</text>
</comment>
<dbReference type="Proteomes" id="UP001431221">
    <property type="component" value="Unassembled WGS sequence"/>
</dbReference>
<sequence>MSFINSQGPLPGIDLSPVDPYMQVTPTGEIPLVCPSTGMRTTEVPLCTRVIVQGTSAHTIMDEAPLTISGPGRGMISSEVCSSSKNVKCSTKLVFQNAPATRALMDPTVQNGKVPNSVGNTVSPSQSKVMNPSA</sequence>
<keyword evidence="3" id="KW-1185">Reference proteome</keyword>
<evidence type="ECO:0000313" key="3">
    <source>
        <dbReference type="Proteomes" id="UP001431221"/>
    </source>
</evidence>
<organism evidence="2 3">
    <name type="scientific">Roseibium sediminicola</name>
    <dbReference type="NCBI Taxonomy" id="2933272"/>
    <lineage>
        <taxon>Bacteria</taxon>
        <taxon>Pseudomonadati</taxon>
        <taxon>Pseudomonadota</taxon>
        <taxon>Alphaproteobacteria</taxon>
        <taxon>Hyphomicrobiales</taxon>
        <taxon>Stappiaceae</taxon>
        <taxon>Roseibium</taxon>
    </lineage>
</organism>
<evidence type="ECO:0000313" key="2">
    <source>
        <dbReference type="EMBL" id="MCK7611876.1"/>
    </source>
</evidence>
<reference evidence="2" key="1">
    <citation type="submission" date="2022-04" db="EMBL/GenBank/DDBJ databases">
        <title>Roseibium sp. CAU 1639 isolated from mud.</title>
        <authorList>
            <person name="Kim W."/>
        </authorList>
    </citation>
    <scope>NUCLEOTIDE SEQUENCE</scope>
    <source>
        <strain evidence="2">CAU 1639</strain>
    </source>
</reference>
<feature type="region of interest" description="Disordered" evidence="1">
    <location>
        <begin position="111"/>
        <end position="134"/>
    </location>
</feature>
<accession>A0ABT0GRG6</accession>
<dbReference type="RefSeq" id="WP_248152526.1">
    <property type="nucleotide sequence ID" value="NZ_JALNMJ010000003.1"/>
</dbReference>